<dbReference type="InterPro" id="IPR058637">
    <property type="entry name" value="YknX-like_C"/>
</dbReference>
<reference evidence="4 5" key="1">
    <citation type="submission" date="2016-11" db="EMBL/GenBank/DDBJ databases">
        <title>Complete genome sequencing of Virgibacillus halodenitrificans PDB-F2.</title>
        <authorList>
            <person name="Sun Z."/>
            <person name="Zhou Y."/>
            <person name="Li H."/>
        </authorList>
    </citation>
    <scope>NUCLEOTIDE SEQUENCE [LARGE SCALE GENOMIC DNA]</scope>
    <source>
        <strain evidence="4 5">PDB-F2</strain>
    </source>
</reference>
<dbReference type="Gene3D" id="2.40.50.100">
    <property type="match status" value="1"/>
</dbReference>
<dbReference type="Pfam" id="PF00364">
    <property type="entry name" value="Biotin_lipoyl"/>
    <property type="match status" value="1"/>
</dbReference>
<dbReference type="Gene3D" id="2.40.420.20">
    <property type="match status" value="1"/>
</dbReference>
<dbReference type="RefSeq" id="WP_071649705.1">
    <property type="nucleotide sequence ID" value="NZ_CP017962.1"/>
</dbReference>
<name>A0AAC9J2U9_VIRHA</name>
<feature type="domain" description="YknX-like C-terminal permuted SH3-like" evidence="3">
    <location>
        <begin position="216"/>
        <end position="284"/>
    </location>
</feature>
<evidence type="ECO:0000313" key="5">
    <source>
        <dbReference type="Proteomes" id="UP000182945"/>
    </source>
</evidence>
<dbReference type="InterPro" id="IPR011053">
    <property type="entry name" value="Single_hybrid_motif"/>
</dbReference>
<dbReference type="InterPro" id="IPR006143">
    <property type="entry name" value="RND_pump_MFP"/>
</dbReference>
<sequence length="288" mass="31399">MKKLRVGILILLTFTIIGLLAACNDEEENKSDDKEKVTPVEVTKVVKKDMIIEKLLYGRTSPNSTSPIMVQVPGEVDELEVKNGDMVEEDDIIAKISTPQGKQNIRAPRDGKVASLSVSEGETTPTEEPLAVITDMDPMKVKVTVTADARSLFKLEETLKAMIDDQEYDAEVTSIGSLPDDTGLYPVEISIKNEDEKILPGMVTEVHITEKKVEDALTVPTSAIVEESDASFIYIVKDNKAVKKKVEIVETQSDHTAIKGDVKSGDKVVVSGQLTLSDGNQVKVSKGE</sequence>
<evidence type="ECO:0000313" key="4">
    <source>
        <dbReference type="EMBL" id="APC49714.1"/>
    </source>
</evidence>
<dbReference type="GO" id="GO:0015562">
    <property type="term" value="F:efflux transmembrane transporter activity"/>
    <property type="evidence" value="ECO:0007669"/>
    <property type="project" value="TreeGrafter"/>
</dbReference>
<dbReference type="InterPro" id="IPR000089">
    <property type="entry name" value="Biotin_lipoyl"/>
</dbReference>
<dbReference type="GeneID" id="71516036"/>
<proteinExistence type="inferred from homology"/>
<gene>
    <name evidence="4" type="ORF">BME96_16635</name>
</gene>
<protein>
    <submittedName>
        <fullName evidence="4">Efflux transporter periplasmic adaptor subunit</fullName>
    </submittedName>
</protein>
<dbReference type="KEGG" id="vhl:BME96_16635"/>
<comment type="similarity">
    <text evidence="1">Belongs to the membrane fusion protein (MFP) (TC 8.A.1) family.</text>
</comment>
<accession>A0AAC9J2U9</accession>
<dbReference type="Gene3D" id="2.40.30.170">
    <property type="match status" value="1"/>
</dbReference>
<dbReference type="EMBL" id="CP017962">
    <property type="protein sequence ID" value="APC49714.1"/>
    <property type="molecule type" value="Genomic_DNA"/>
</dbReference>
<dbReference type="PANTHER" id="PTHR30469">
    <property type="entry name" value="MULTIDRUG RESISTANCE PROTEIN MDTA"/>
    <property type="match status" value="1"/>
</dbReference>
<dbReference type="SUPFAM" id="SSF51230">
    <property type="entry name" value="Single hybrid motif"/>
    <property type="match status" value="1"/>
</dbReference>
<evidence type="ECO:0000256" key="1">
    <source>
        <dbReference type="ARBA" id="ARBA00009477"/>
    </source>
</evidence>
<dbReference type="PROSITE" id="PS51257">
    <property type="entry name" value="PROKAR_LIPOPROTEIN"/>
    <property type="match status" value="1"/>
</dbReference>
<evidence type="ECO:0000259" key="3">
    <source>
        <dbReference type="Pfam" id="PF25989"/>
    </source>
</evidence>
<dbReference type="AlphaFoldDB" id="A0AAC9J2U9"/>
<dbReference type="NCBIfam" id="TIGR01730">
    <property type="entry name" value="RND_mfp"/>
    <property type="match status" value="1"/>
</dbReference>
<dbReference type="Proteomes" id="UP000182945">
    <property type="component" value="Chromosome"/>
</dbReference>
<dbReference type="GO" id="GO:1990281">
    <property type="term" value="C:efflux pump complex"/>
    <property type="evidence" value="ECO:0007669"/>
    <property type="project" value="TreeGrafter"/>
</dbReference>
<organism evidence="4 5">
    <name type="scientific">Virgibacillus halodenitrificans</name>
    <name type="common">Bacillus halodenitrificans</name>
    <dbReference type="NCBI Taxonomy" id="1482"/>
    <lineage>
        <taxon>Bacteria</taxon>
        <taxon>Bacillati</taxon>
        <taxon>Bacillota</taxon>
        <taxon>Bacilli</taxon>
        <taxon>Bacillales</taxon>
        <taxon>Bacillaceae</taxon>
        <taxon>Virgibacillus</taxon>
    </lineage>
</organism>
<dbReference type="Pfam" id="PF25989">
    <property type="entry name" value="YknX_C"/>
    <property type="match status" value="1"/>
</dbReference>
<feature type="domain" description="Lipoyl-binding" evidence="2">
    <location>
        <begin position="76"/>
        <end position="133"/>
    </location>
</feature>
<evidence type="ECO:0000259" key="2">
    <source>
        <dbReference type="Pfam" id="PF00364"/>
    </source>
</evidence>